<dbReference type="EMBL" id="AP017315">
    <property type="protein sequence ID" value="BAU32806.1"/>
    <property type="molecule type" value="Genomic_DNA"/>
</dbReference>
<proteinExistence type="predicted"/>
<gene>
    <name evidence="3" type="ORF">MalAC0309_1961</name>
</gene>
<feature type="domain" description="DUF427" evidence="2">
    <location>
        <begin position="32"/>
        <end position="123"/>
    </location>
</feature>
<accession>A0A0U5BR85</accession>
<dbReference type="InterPro" id="IPR038694">
    <property type="entry name" value="DUF427_sf"/>
</dbReference>
<dbReference type="OrthoDB" id="285364at2"/>
<dbReference type="RefSeq" id="WP_096422231.1">
    <property type="nucleotide sequence ID" value="NZ_AP017315.1"/>
</dbReference>
<dbReference type="AlphaFoldDB" id="A0A0U5BR85"/>
<dbReference type="PANTHER" id="PTHR43058:SF1">
    <property type="entry name" value="DUF427 DOMAIN-CONTAINING PROTEIN"/>
    <property type="match status" value="1"/>
</dbReference>
<dbReference type="InterPro" id="IPR007361">
    <property type="entry name" value="DUF427"/>
</dbReference>
<dbReference type="PANTHER" id="PTHR43058">
    <property type="entry name" value="SLR0655 PROTEIN"/>
    <property type="match status" value="1"/>
</dbReference>
<reference evidence="4" key="1">
    <citation type="submission" date="2015-12" db="EMBL/GenBank/DDBJ databases">
        <authorList>
            <person name="Shamseldin A."/>
            <person name="Moawad H."/>
            <person name="Abd El-Rahim W.M."/>
            <person name="Sadowsky M.J."/>
        </authorList>
    </citation>
    <scope>NUCLEOTIDE SEQUENCE [LARGE SCALE GENOMIC DNA]</scope>
    <source>
        <strain evidence="4">JAM AC0309</strain>
    </source>
</reference>
<dbReference type="Pfam" id="PF04248">
    <property type="entry name" value="NTP_transf_9"/>
    <property type="match status" value="1"/>
</dbReference>
<protein>
    <recommendedName>
        <fullName evidence="2">DUF427 domain-containing protein</fullName>
    </recommendedName>
</protein>
<dbReference type="KEGG" id="malk:MalAC0309_1961"/>
<name>A0A0U5BR85_9MICO</name>
<organism evidence="3 4">
    <name type="scientific">Microcella alkaliphila</name>
    <dbReference type="NCBI Taxonomy" id="279828"/>
    <lineage>
        <taxon>Bacteria</taxon>
        <taxon>Bacillati</taxon>
        <taxon>Actinomycetota</taxon>
        <taxon>Actinomycetes</taxon>
        <taxon>Micrococcales</taxon>
        <taxon>Microbacteriaceae</taxon>
        <taxon>Microcella</taxon>
    </lineage>
</organism>
<feature type="region of interest" description="Disordered" evidence="1">
    <location>
        <begin position="1"/>
        <end position="24"/>
    </location>
</feature>
<dbReference type="Gene3D" id="2.170.150.40">
    <property type="entry name" value="Domain of unknown function (DUF427)"/>
    <property type="match status" value="1"/>
</dbReference>
<evidence type="ECO:0000256" key="1">
    <source>
        <dbReference type="SAM" id="MobiDB-lite"/>
    </source>
</evidence>
<evidence type="ECO:0000313" key="4">
    <source>
        <dbReference type="Proteomes" id="UP000218965"/>
    </source>
</evidence>
<reference evidence="3 4" key="2">
    <citation type="submission" date="2016-01" db="EMBL/GenBank/DDBJ databases">
        <title>Microcella alkaliphila JAM AC0309 whole genome shotgun sequence.</title>
        <authorList>
            <person name="Kurata A."/>
            <person name="Hirose Y."/>
            <person name="Kishimoto N."/>
            <person name="Kobayashi T."/>
        </authorList>
    </citation>
    <scope>NUCLEOTIDE SEQUENCE [LARGE SCALE GENOMIC DNA]</scope>
    <source>
        <strain evidence="3 4">JAM AC0309</strain>
    </source>
</reference>
<dbReference type="Proteomes" id="UP000218965">
    <property type="component" value="Chromosome"/>
</dbReference>
<sequence>MRRGTPDTPGPGQESVWDYPRPPRVEPVHGRVTVELNGRMLVDTTRALRVLETSHPPTVYVPRSDVAPGALRDAEGTSFCEFKGRAGYLDVVAGDVVAARAAWYYPSPSRGFEQLVDHVAIYPGRMDRCTLDGDVVTAQEGDFYGGWITPRVVGPFKGAPGTWGW</sequence>
<evidence type="ECO:0000259" key="2">
    <source>
        <dbReference type="Pfam" id="PF04248"/>
    </source>
</evidence>
<evidence type="ECO:0000313" key="3">
    <source>
        <dbReference type="EMBL" id="BAU32806.1"/>
    </source>
</evidence>